<dbReference type="AlphaFoldDB" id="A0A3Q9F7B2"/>
<protein>
    <recommendedName>
        <fullName evidence="3">N-acetyltransferase domain-containing protein</fullName>
    </recommendedName>
</protein>
<dbReference type="Proteomes" id="UP000277191">
    <property type="component" value="Chromosome 3"/>
</dbReference>
<dbReference type="SUPFAM" id="SSF55729">
    <property type="entry name" value="Acyl-CoA N-acyltransferases (Nat)"/>
    <property type="match status" value="1"/>
</dbReference>
<evidence type="ECO:0008006" key="3">
    <source>
        <dbReference type="Google" id="ProtNLM"/>
    </source>
</evidence>
<reference evidence="1 2" key="1">
    <citation type="submission" date="2018-12" db="EMBL/GenBank/DDBJ databases">
        <title>Cadmium resistance mechanism in endophytic bacteria Burkholderia cenocepacia YG-3.</title>
        <authorList>
            <person name="Zhang X."/>
            <person name="Wang X."/>
            <person name="Zhu Y."/>
        </authorList>
    </citation>
    <scope>NUCLEOTIDE SEQUENCE [LARGE SCALE GENOMIC DNA]</scope>
    <source>
        <strain evidence="1 2">YG-3</strain>
    </source>
</reference>
<evidence type="ECO:0000313" key="1">
    <source>
        <dbReference type="EMBL" id="AZQ54241.1"/>
    </source>
</evidence>
<name>A0A3Q9F7B2_9BURK</name>
<accession>A0A3Q9F7B2</accession>
<proteinExistence type="predicted"/>
<dbReference type="InterPro" id="IPR016181">
    <property type="entry name" value="Acyl_CoA_acyltransferase"/>
</dbReference>
<sequence length="330" mass="36848">MNARIWGEFITMRGALIAGAIAIGALPGYARAGIECQSVDVKEGSELNSTWGKQLHHLQSTGDVDNTVNSLCSPDWAHADDYWLYGNYYPLHRGHTKQGDGARLFVQSRPKQPELTRYLCKDTGVNGATPYRKARPVGAFAYETFVPKTPKATDIARQVELHVLCVDQNARGQGQGIQILNEAVKRMTAGISDDKKVRMQLTSHAKAQGFYDRLDMTCRDEGEGGTEAHVYERTLARDERIERRLPIYHMDLHDNGQCKRVTFGCGPRENYDKLRKLAFDSDTSYDQAIDHGYRSEVFFIGDWAGDYGCDAEAAPISSDDAIRKLDGHTP</sequence>
<dbReference type="EMBL" id="CP034547">
    <property type="protein sequence ID" value="AZQ54241.1"/>
    <property type="molecule type" value="Genomic_DNA"/>
</dbReference>
<organism evidence="1 2">
    <name type="scientific">Burkholderia cenocepacia</name>
    <dbReference type="NCBI Taxonomy" id="95486"/>
    <lineage>
        <taxon>Bacteria</taxon>
        <taxon>Pseudomonadati</taxon>
        <taxon>Pseudomonadota</taxon>
        <taxon>Betaproteobacteria</taxon>
        <taxon>Burkholderiales</taxon>
        <taxon>Burkholderiaceae</taxon>
        <taxon>Burkholderia</taxon>
        <taxon>Burkholderia cepacia complex</taxon>
    </lineage>
</organism>
<evidence type="ECO:0000313" key="2">
    <source>
        <dbReference type="Proteomes" id="UP000277191"/>
    </source>
</evidence>
<dbReference type="Gene3D" id="3.40.630.30">
    <property type="match status" value="1"/>
</dbReference>
<gene>
    <name evidence="1" type="ORF">D5R55_25210</name>
</gene>